<evidence type="ECO:0000313" key="4">
    <source>
        <dbReference type="Proteomes" id="UP000677228"/>
    </source>
</evidence>
<gene>
    <name evidence="2" type="ORF">OVA965_LOCUS8466</name>
    <name evidence="3" type="ORF">TMI583_LOCUS8459</name>
</gene>
<dbReference type="EMBL" id="CAJOBA010002860">
    <property type="protein sequence ID" value="CAF3661989.1"/>
    <property type="molecule type" value="Genomic_DNA"/>
</dbReference>
<dbReference type="AlphaFoldDB" id="A0A8S2D4Q0"/>
<accession>A0A8S2D4Q0</accession>
<dbReference type="Gene3D" id="3.40.50.720">
    <property type="entry name" value="NAD(P)-binding Rossmann-like Domain"/>
    <property type="match status" value="1"/>
</dbReference>
<dbReference type="InterPro" id="IPR036291">
    <property type="entry name" value="NAD(P)-bd_dom_sf"/>
</dbReference>
<dbReference type="Pfam" id="PF00106">
    <property type="entry name" value="adh_short"/>
    <property type="match status" value="1"/>
</dbReference>
<dbReference type="GO" id="GO:0016491">
    <property type="term" value="F:oxidoreductase activity"/>
    <property type="evidence" value="ECO:0007669"/>
    <property type="project" value="UniProtKB-KW"/>
</dbReference>
<dbReference type="SUPFAM" id="SSF51735">
    <property type="entry name" value="NAD(P)-binding Rossmann-fold domains"/>
    <property type="match status" value="1"/>
</dbReference>
<protein>
    <submittedName>
        <fullName evidence="2">Uncharacterized protein</fullName>
    </submittedName>
</protein>
<dbReference type="PANTHER" id="PTHR43157:SF31">
    <property type="entry name" value="PHOSPHATIDYLINOSITOL-GLYCAN BIOSYNTHESIS CLASS F PROTEIN"/>
    <property type="match status" value="1"/>
</dbReference>
<keyword evidence="1" id="KW-0560">Oxidoreductase</keyword>
<dbReference type="Proteomes" id="UP000677228">
    <property type="component" value="Unassembled WGS sequence"/>
</dbReference>
<evidence type="ECO:0000313" key="3">
    <source>
        <dbReference type="EMBL" id="CAF3661989.1"/>
    </source>
</evidence>
<reference evidence="2" key="1">
    <citation type="submission" date="2021-02" db="EMBL/GenBank/DDBJ databases">
        <authorList>
            <person name="Nowell W R."/>
        </authorList>
    </citation>
    <scope>NUCLEOTIDE SEQUENCE</scope>
</reference>
<dbReference type="InterPro" id="IPR002347">
    <property type="entry name" value="SDR_fam"/>
</dbReference>
<feature type="non-terminal residue" evidence="2">
    <location>
        <position position="1"/>
    </location>
</feature>
<sequence>SCEIPKNAEFSKMCDNPNAIPPTEDSFSSLLVPGANFSEMCHNPNGIPPTEDSFSSLLVPGANFSEMCHNPNTIPPTEDWLSALLVPGANFSEMCHNPNTIPLTEGSFSSLLVPGANFSEMCHNPNTISPTEDVFSSTEDMHDTSEMVISDELKLAQQSLLPIYHTPIPLSTESSIPTFPHDINGEGKNEKIGTIVKEYNQSETLNIQRCKDSSNSITLSTTQPVEPLHFQQIPEIRRSVQVQPNAEMEEHLNPRASNDDIVSATRSSDSNLIVILDQPRSEYHPRTQKESENTAHFIGSNGKYLYPAIKVDRIWQKKGRIYIKVQLIDTTGQPHLYPIKGKLPSRKKVNKEGLIVCSPIGIDENDHAIINNEKENAVYFLVTKTDYDNKFKTFLIEITKPLQDGIIITKDIIHNRHLNISHISFTQCYIDEKSNIICAPETTQISNALVEAYGKVGVEEYAPHYGPCQGGETVILILKGTMKTENLSISITDGKDWNEKIEFKRKGTSVSLIIPEYRTSARAYIYVCYDDDEIARLQYNYCKALNAVVYFVTRRLASGRLYRPSTNLTDTVIVVTGAAAGIGRVSAREFAKLGAKVIVGIRGQERAEQVAQEIQREASNGKVTGYNLDLSNLSTVKTFADRILKNESQLNILLNNAATTSKKYQQTADGIELQWGTNHVGPHYLTKLLLPLLINSNGRIVNVSSNAHRLVPKTGIKYKVEPETYAILLAYATSKLANIWDAFELQRRYGEKGIKAYSLHPGTILSTELARQAPKFVIMILQFFGLLIGKTMDEGAMTSLFCSLSDEAQPGKFHSDCKVANPSSIGYNQKMAEECWNYTEKMIEDKIS</sequence>
<dbReference type="PRINTS" id="PR00081">
    <property type="entry name" value="GDHRDH"/>
</dbReference>
<proteinExistence type="predicted"/>
<evidence type="ECO:0000313" key="2">
    <source>
        <dbReference type="EMBL" id="CAF0877903.1"/>
    </source>
</evidence>
<dbReference type="PANTHER" id="PTHR43157">
    <property type="entry name" value="PHOSPHATIDYLINOSITOL-GLYCAN BIOSYNTHESIS CLASS F PROTEIN-RELATED"/>
    <property type="match status" value="1"/>
</dbReference>
<dbReference type="EMBL" id="CAJNOK010002860">
    <property type="protein sequence ID" value="CAF0877903.1"/>
    <property type="molecule type" value="Genomic_DNA"/>
</dbReference>
<comment type="caution">
    <text evidence="2">The sequence shown here is derived from an EMBL/GenBank/DDBJ whole genome shotgun (WGS) entry which is preliminary data.</text>
</comment>
<evidence type="ECO:0000256" key="1">
    <source>
        <dbReference type="ARBA" id="ARBA00023002"/>
    </source>
</evidence>
<dbReference type="Proteomes" id="UP000682733">
    <property type="component" value="Unassembled WGS sequence"/>
</dbReference>
<organism evidence="2 4">
    <name type="scientific">Didymodactylos carnosus</name>
    <dbReference type="NCBI Taxonomy" id="1234261"/>
    <lineage>
        <taxon>Eukaryota</taxon>
        <taxon>Metazoa</taxon>
        <taxon>Spiralia</taxon>
        <taxon>Gnathifera</taxon>
        <taxon>Rotifera</taxon>
        <taxon>Eurotatoria</taxon>
        <taxon>Bdelloidea</taxon>
        <taxon>Philodinida</taxon>
        <taxon>Philodinidae</taxon>
        <taxon>Didymodactylos</taxon>
    </lineage>
</organism>
<name>A0A8S2D4Q0_9BILA</name>